<protein>
    <recommendedName>
        <fullName evidence="4">ATP synthase protein I</fullName>
    </recommendedName>
</protein>
<organism evidence="2 3">
    <name type="scientific">Marinobacter shengliensis</name>
    <dbReference type="NCBI Taxonomy" id="1389223"/>
    <lineage>
        <taxon>Bacteria</taxon>
        <taxon>Pseudomonadati</taxon>
        <taxon>Pseudomonadota</taxon>
        <taxon>Gammaproteobacteria</taxon>
        <taxon>Pseudomonadales</taxon>
        <taxon>Marinobacteraceae</taxon>
        <taxon>Marinobacter</taxon>
    </lineage>
</organism>
<reference evidence="2 3" key="1">
    <citation type="submission" date="2024-09" db="EMBL/GenBank/DDBJ databases">
        <title>Draft genome sequences of 6 high pH adapted Marinobacter shengliensis sp. isolated from Mariana forearc serpentinite mud volcanoes.</title>
        <authorList>
            <person name="Elkassas S."/>
            <person name="Serres M."/>
            <person name="Michael N."/>
            <person name="Amina P."/>
            <person name="Teodora Z."/>
            <person name="Julie H."/>
        </authorList>
    </citation>
    <scope>NUCLEOTIDE SEQUENCE [LARGE SCALE GENOMIC DNA]</scope>
    <source>
        <strain evidence="2 3">EB4</strain>
    </source>
</reference>
<name>A0ABV4WAH5_9GAMM</name>
<gene>
    <name evidence="2" type="ORF">ACE05E_17000</name>
</gene>
<comment type="caution">
    <text evidence="2">The sequence shown here is derived from an EMBL/GenBank/DDBJ whole genome shotgun (WGS) entry which is preliminary data.</text>
</comment>
<keyword evidence="1" id="KW-0812">Transmembrane</keyword>
<evidence type="ECO:0000256" key="1">
    <source>
        <dbReference type="SAM" id="Phobius"/>
    </source>
</evidence>
<sequence length="91" mass="10033">MLSREQSEAASKAVLEPKRRQLSLRQESNRQREEFWEAHRQKAVVGLVGFGLGGTLGYYAIGDVFPWNMVGLGIGFALATICRGLGIPVNK</sequence>
<evidence type="ECO:0000313" key="2">
    <source>
        <dbReference type="EMBL" id="MFB2717180.1"/>
    </source>
</evidence>
<feature type="transmembrane region" description="Helical" evidence="1">
    <location>
        <begin position="67"/>
        <end position="86"/>
    </location>
</feature>
<dbReference type="EMBL" id="JBHFLD010000028">
    <property type="protein sequence ID" value="MFB2717180.1"/>
    <property type="molecule type" value="Genomic_DNA"/>
</dbReference>
<dbReference type="RefSeq" id="WP_064227451.1">
    <property type="nucleotide sequence ID" value="NZ_JBHFLD010000028.1"/>
</dbReference>
<keyword evidence="1" id="KW-0472">Membrane</keyword>
<proteinExistence type="predicted"/>
<keyword evidence="1" id="KW-1133">Transmembrane helix</keyword>
<feature type="transmembrane region" description="Helical" evidence="1">
    <location>
        <begin position="43"/>
        <end position="61"/>
    </location>
</feature>
<evidence type="ECO:0000313" key="3">
    <source>
        <dbReference type="Proteomes" id="UP001576762"/>
    </source>
</evidence>
<evidence type="ECO:0008006" key="4">
    <source>
        <dbReference type="Google" id="ProtNLM"/>
    </source>
</evidence>
<keyword evidence="3" id="KW-1185">Reference proteome</keyword>
<accession>A0ABV4WAH5</accession>
<dbReference type="Proteomes" id="UP001576762">
    <property type="component" value="Unassembled WGS sequence"/>
</dbReference>